<keyword evidence="1" id="KW-1185">Reference proteome</keyword>
<name>A0A1I7W8U7_HETBA</name>
<evidence type="ECO:0000313" key="2">
    <source>
        <dbReference type="WBParaSite" id="Hba_01053"/>
    </source>
</evidence>
<dbReference type="Proteomes" id="UP000095283">
    <property type="component" value="Unplaced"/>
</dbReference>
<protein>
    <submittedName>
        <fullName evidence="2">Uncharacterized protein</fullName>
    </submittedName>
</protein>
<reference evidence="2" key="1">
    <citation type="submission" date="2016-11" db="UniProtKB">
        <authorList>
            <consortium name="WormBaseParasite"/>
        </authorList>
    </citation>
    <scope>IDENTIFICATION</scope>
</reference>
<evidence type="ECO:0000313" key="1">
    <source>
        <dbReference type="Proteomes" id="UP000095283"/>
    </source>
</evidence>
<dbReference type="AlphaFoldDB" id="A0A1I7W8U7"/>
<accession>A0A1I7W8U7</accession>
<organism evidence="1 2">
    <name type="scientific">Heterorhabditis bacteriophora</name>
    <name type="common">Entomopathogenic nematode worm</name>
    <dbReference type="NCBI Taxonomy" id="37862"/>
    <lineage>
        <taxon>Eukaryota</taxon>
        <taxon>Metazoa</taxon>
        <taxon>Ecdysozoa</taxon>
        <taxon>Nematoda</taxon>
        <taxon>Chromadorea</taxon>
        <taxon>Rhabditida</taxon>
        <taxon>Rhabditina</taxon>
        <taxon>Rhabditomorpha</taxon>
        <taxon>Strongyloidea</taxon>
        <taxon>Heterorhabditidae</taxon>
        <taxon>Heterorhabditis</taxon>
    </lineage>
</organism>
<proteinExistence type="predicted"/>
<sequence length="100" mass="11701">MFNQLSPHSQTAFLDGNCCGAFDRKSLARRRRKKWRRLSALEWNRSCAANSTSYDLHPKAITRLVELNDYSFSGIWDVIEVPGLLIENRSKISYQIRIRR</sequence>
<dbReference type="WBParaSite" id="Hba_01053">
    <property type="protein sequence ID" value="Hba_01053"/>
    <property type="gene ID" value="Hba_01053"/>
</dbReference>